<proteinExistence type="predicted"/>
<dbReference type="AlphaFoldDB" id="A0A7L5BZE4"/>
<dbReference type="Proteomes" id="UP000503336">
    <property type="component" value="Chromosome"/>
</dbReference>
<organism evidence="1 2">
    <name type="scientific">Pikeienuella piscinae</name>
    <dbReference type="NCBI Taxonomy" id="2748098"/>
    <lineage>
        <taxon>Bacteria</taxon>
        <taxon>Pseudomonadati</taxon>
        <taxon>Pseudomonadota</taxon>
        <taxon>Alphaproteobacteria</taxon>
        <taxon>Rhodobacterales</taxon>
        <taxon>Paracoccaceae</taxon>
        <taxon>Pikeienuella</taxon>
    </lineage>
</organism>
<evidence type="ECO:0000313" key="2">
    <source>
        <dbReference type="Proteomes" id="UP000503336"/>
    </source>
</evidence>
<sequence>MMFAPVGYVPAQCVFYSLRDLGNTEISFIRSISVAKSRDSVNSPGKLHGPAFSQLFMSRLAFPCWAIWRIFAHQPIPVYLACSDGRLVRASPDFFFGNDELEFSEFSPLDPGQGLPELWEIMKARNIAGEPEEVFDSGWFVSTETWCVRSLQASIKKITKSHVRVSDVEELAKAATSFESWSVCFDAQDLPNDSDGLLTFAEELGADIRIREPSELRPPALRDAAGKAFVELFPNGRQGNPWKEVARQIANHINREVSVKTLTRAVNERTESWTQNKTT</sequence>
<dbReference type="RefSeq" id="WP_165096078.1">
    <property type="nucleotide sequence ID" value="NZ_CP049056.1"/>
</dbReference>
<dbReference type="EMBL" id="CP049056">
    <property type="protein sequence ID" value="QIE54969.1"/>
    <property type="molecule type" value="Genomic_DNA"/>
</dbReference>
<protein>
    <submittedName>
        <fullName evidence="1">Uncharacterized protein</fullName>
    </submittedName>
</protein>
<dbReference type="KEGG" id="hdh:G5B40_05585"/>
<accession>A0A7L5BZE4</accession>
<evidence type="ECO:0000313" key="1">
    <source>
        <dbReference type="EMBL" id="QIE54969.1"/>
    </source>
</evidence>
<keyword evidence="2" id="KW-1185">Reference proteome</keyword>
<name>A0A7L5BZE4_9RHOB</name>
<gene>
    <name evidence="1" type="ORF">G5B40_05585</name>
</gene>
<reference evidence="1 2" key="1">
    <citation type="submission" date="2020-02" db="EMBL/GenBank/DDBJ databases">
        <title>complete genome sequence of Rhodobacteraceae bacterium.</title>
        <authorList>
            <person name="Park J."/>
            <person name="Kim Y.-S."/>
            <person name="Kim K.-H."/>
        </authorList>
    </citation>
    <scope>NUCLEOTIDE SEQUENCE [LARGE SCALE GENOMIC DNA]</scope>
    <source>
        <strain evidence="1 2">RR4-56</strain>
    </source>
</reference>